<comment type="caution">
    <text evidence="1">The sequence shown here is derived from an EMBL/GenBank/DDBJ whole genome shotgun (WGS) entry which is preliminary data.</text>
</comment>
<name>A0ACC1T8E0_9APHY</name>
<proteinExistence type="predicted"/>
<evidence type="ECO:0000313" key="2">
    <source>
        <dbReference type="Proteomes" id="UP001148662"/>
    </source>
</evidence>
<gene>
    <name evidence="1" type="ORF">NM688_g2479</name>
</gene>
<dbReference type="Proteomes" id="UP001148662">
    <property type="component" value="Unassembled WGS sequence"/>
</dbReference>
<sequence length="559" mass="62483">MILDYRNTLLVILSLCSCQVTANLFPESFDEELVLRPERDGRLVSRFAFTTVLDGAYPRDPETLGLEDHAQHYTLFPLALGQLLREYAITELHLTLNAGKWNYENWGYPEEFGVGTGAELWAWMGDAGPMSVDERWTGLRNALAGLFCASLGSLDDQRTTSPTLTFRPEGHLPQHNYSYQLRHATLPSEHVCTENLTPFLKLLPCKSLSGIASLLNPHRLFDADWHGLGIHVRYVRDTGVEVRLSFQAVFDPVRYSSDKKRGTITFDWSLHSLFDRTIDRSCPVAQSSKIFIRASNEDSAKLSPEPTTSDKHSVIFDVLKTPKPLDIAMTWPDEPVFQYPLSPPPSALTHLAIQRTLTGPNQSRGHLTVSITNNEAVPIKAGYLETMPWLLQFYLHSLKVTSNGTPREDLVSIVSYVPPVPHARPALLQALISLPANSTVVLTMDVVKPFLRYTEHPPDAQRGWDLPPAVFIPFGVDGEDLGARTGSNHSGNPRHDGRLHRLYSPTLLVDLATPDFSMPYNVIIMSCTLIALIFGSVFNLLTRKFVIVSLRPETPKVVE</sequence>
<organism evidence="1 2">
    <name type="scientific">Phlebia brevispora</name>
    <dbReference type="NCBI Taxonomy" id="194682"/>
    <lineage>
        <taxon>Eukaryota</taxon>
        <taxon>Fungi</taxon>
        <taxon>Dikarya</taxon>
        <taxon>Basidiomycota</taxon>
        <taxon>Agaricomycotina</taxon>
        <taxon>Agaricomycetes</taxon>
        <taxon>Polyporales</taxon>
        <taxon>Meruliaceae</taxon>
        <taxon>Phlebia</taxon>
    </lineage>
</organism>
<protein>
    <submittedName>
        <fullName evidence="1">Uncharacterized protein</fullName>
    </submittedName>
</protein>
<dbReference type="EMBL" id="JANHOG010000315">
    <property type="protein sequence ID" value="KAJ3555610.1"/>
    <property type="molecule type" value="Genomic_DNA"/>
</dbReference>
<keyword evidence="2" id="KW-1185">Reference proteome</keyword>
<evidence type="ECO:0000313" key="1">
    <source>
        <dbReference type="EMBL" id="KAJ3555610.1"/>
    </source>
</evidence>
<accession>A0ACC1T8E0</accession>
<reference evidence="1" key="1">
    <citation type="submission" date="2022-07" db="EMBL/GenBank/DDBJ databases">
        <title>Genome Sequence of Phlebia brevispora.</title>
        <authorList>
            <person name="Buettner E."/>
        </authorList>
    </citation>
    <scope>NUCLEOTIDE SEQUENCE</scope>
    <source>
        <strain evidence="1">MPL23</strain>
    </source>
</reference>